<dbReference type="AlphaFoldDB" id="A0A1X3RNV4"/>
<dbReference type="RefSeq" id="WP_094110179.1">
    <property type="nucleotide sequence ID" value="NZ_LUTP01000055.1"/>
</dbReference>
<evidence type="ECO:0000313" key="1">
    <source>
        <dbReference type="EMBL" id="OSN03450.1"/>
    </source>
</evidence>
<name>A0A1X3RNV4_9GAMM</name>
<dbReference type="OrthoDB" id="8664176at2"/>
<proteinExistence type="predicted"/>
<dbReference type="InterPro" id="IPR002201">
    <property type="entry name" value="Glyco_trans_9"/>
</dbReference>
<dbReference type="GO" id="GO:0016757">
    <property type="term" value="F:glycosyltransferase activity"/>
    <property type="evidence" value="ECO:0007669"/>
    <property type="project" value="InterPro"/>
</dbReference>
<sequence length="306" mass="34659">MAGIYIDGMHGIGDNIVQRCFIKQLTRRGQEIWLKTPVPEIYQGISRLHFVKANTRLRTQRKNENRTNVIFESVTTGMPYRRIFYGDIDLRQGSIFTAFERQFGIPPAGLDLPHYALPDIGIPSNKPLAVVRPTTERREWHNSSRGPLNEYVDSVARILAGKGWHVVSIADIEPGQEWIPDVEPFAHQKFHHGELSLTQMLALIERADIVVTGVGVVMHAAQAYRRPTICLQGGCGGNNHHTKVTDRSCMCLPETLYIYPDNYCRCQLMNHNCDKYISNLPSRVMPFIERVAASLEKDISYGITLS</sequence>
<dbReference type="Proteomes" id="UP000194020">
    <property type="component" value="Unassembled WGS sequence"/>
</dbReference>
<organism evidence="1 2">
    <name type="scientific">Lonsdalea iberica</name>
    <dbReference type="NCBI Taxonomy" id="1082703"/>
    <lineage>
        <taxon>Bacteria</taxon>
        <taxon>Pseudomonadati</taxon>
        <taxon>Pseudomonadota</taxon>
        <taxon>Gammaproteobacteria</taxon>
        <taxon>Enterobacterales</taxon>
        <taxon>Pectobacteriaceae</taxon>
        <taxon>Lonsdalea</taxon>
    </lineage>
</organism>
<comment type="caution">
    <text evidence="1">The sequence shown here is derived from an EMBL/GenBank/DDBJ whole genome shotgun (WGS) entry which is preliminary data.</text>
</comment>
<dbReference type="Gene3D" id="3.40.50.2000">
    <property type="entry name" value="Glycogen Phosphorylase B"/>
    <property type="match status" value="1"/>
</dbReference>
<evidence type="ECO:0000313" key="2">
    <source>
        <dbReference type="Proteomes" id="UP000194020"/>
    </source>
</evidence>
<protein>
    <recommendedName>
        <fullName evidence="3">Heptosyltransferase</fullName>
    </recommendedName>
</protein>
<gene>
    <name evidence="1" type="ORF">AU511_14865</name>
</gene>
<reference evidence="1 2" key="1">
    <citation type="submission" date="2016-02" db="EMBL/GenBank/DDBJ databases">
        <title>Species-wide whole genome sequencing reveals diversity, host range in Lonsdalea quercina.</title>
        <authorList>
            <person name="Li Y."/>
        </authorList>
    </citation>
    <scope>NUCLEOTIDE SEQUENCE [LARGE SCALE GENOMIC DNA]</scope>
    <source>
        <strain evidence="1 2">LMG 26264</strain>
    </source>
</reference>
<dbReference type="SUPFAM" id="SSF53756">
    <property type="entry name" value="UDP-Glycosyltransferase/glycogen phosphorylase"/>
    <property type="match status" value="1"/>
</dbReference>
<dbReference type="EMBL" id="LUTP01000055">
    <property type="protein sequence ID" value="OSN03450.1"/>
    <property type="molecule type" value="Genomic_DNA"/>
</dbReference>
<evidence type="ECO:0008006" key="3">
    <source>
        <dbReference type="Google" id="ProtNLM"/>
    </source>
</evidence>
<dbReference type="Pfam" id="PF01075">
    <property type="entry name" value="Glyco_transf_9"/>
    <property type="match status" value="1"/>
</dbReference>
<accession>A0A1X3RNV4</accession>